<dbReference type="GO" id="GO:0008270">
    <property type="term" value="F:zinc ion binding"/>
    <property type="evidence" value="ECO:0007669"/>
    <property type="project" value="InterPro"/>
</dbReference>
<evidence type="ECO:0000256" key="1">
    <source>
        <dbReference type="SAM" id="MobiDB-lite"/>
    </source>
</evidence>
<dbReference type="Proteomes" id="UP000613580">
    <property type="component" value="Unassembled WGS sequence"/>
</dbReference>
<dbReference type="InterPro" id="IPR013088">
    <property type="entry name" value="Znf_NHR/GATA"/>
</dbReference>
<dbReference type="SUPFAM" id="SSF57716">
    <property type="entry name" value="Glucocorticoid receptor-like (DNA-binding domain)"/>
    <property type="match status" value="1"/>
</dbReference>
<dbReference type="EMBL" id="JACAZE010000003">
    <property type="protein sequence ID" value="KAF7319663.1"/>
    <property type="molecule type" value="Genomic_DNA"/>
</dbReference>
<feature type="compositionally biased region" description="Basic residues" evidence="1">
    <location>
        <begin position="121"/>
        <end position="139"/>
    </location>
</feature>
<evidence type="ECO:0000313" key="4">
    <source>
        <dbReference type="Proteomes" id="UP000613580"/>
    </source>
</evidence>
<dbReference type="OrthoDB" id="10595595at2759"/>
<name>A0A8H6TJ04_MYCCL</name>
<keyword evidence="4" id="KW-1185">Reference proteome</keyword>
<protein>
    <submittedName>
        <fullName evidence="3">GATA-type domain-containing protein</fullName>
    </submittedName>
</protein>
<dbReference type="InterPro" id="IPR000679">
    <property type="entry name" value="Znf_GATA"/>
</dbReference>
<organism evidence="3 4">
    <name type="scientific">Mycena chlorophos</name>
    <name type="common">Agaric fungus</name>
    <name type="synonym">Agaricus chlorophos</name>
    <dbReference type="NCBI Taxonomy" id="658473"/>
    <lineage>
        <taxon>Eukaryota</taxon>
        <taxon>Fungi</taxon>
        <taxon>Dikarya</taxon>
        <taxon>Basidiomycota</taxon>
        <taxon>Agaricomycotina</taxon>
        <taxon>Agaricomycetes</taxon>
        <taxon>Agaricomycetidae</taxon>
        <taxon>Agaricales</taxon>
        <taxon>Marasmiineae</taxon>
        <taxon>Mycenaceae</taxon>
        <taxon>Mycena</taxon>
    </lineage>
</organism>
<accession>A0A8H6TJ04</accession>
<reference evidence="3" key="1">
    <citation type="submission" date="2020-05" db="EMBL/GenBank/DDBJ databases">
        <title>Mycena genomes resolve the evolution of fungal bioluminescence.</title>
        <authorList>
            <person name="Tsai I.J."/>
        </authorList>
    </citation>
    <scope>NUCLEOTIDE SEQUENCE</scope>
    <source>
        <strain evidence="3">110903Hualien_Pintung</strain>
    </source>
</reference>
<proteinExistence type="predicted"/>
<sequence length="139" mass="14520">MQGAVVYSGDPSLVVDSRAAGHVVVGLAAGTGAFNAPLPPPPILPPNTHMPSMPMPMPNANHHAYGGQNVVPAHAAHPVGREQCPHCGAGPDGYTTWQWRYGSVSDQLLCSACGQYEGRTGHKRPLKNATKRRGGRAAP</sequence>
<dbReference type="GO" id="GO:0043565">
    <property type="term" value="F:sequence-specific DNA binding"/>
    <property type="evidence" value="ECO:0007669"/>
    <property type="project" value="InterPro"/>
</dbReference>
<feature type="region of interest" description="Disordered" evidence="1">
    <location>
        <begin position="119"/>
        <end position="139"/>
    </location>
</feature>
<feature type="domain" description="GATA-type" evidence="2">
    <location>
        <begin position="78"/>
        <end position="133"/>
    </location>
</feature>
<dbReference type="Gene3D" id="3.30.50.10">
    <property type="entry name" value="Erythroid Transcription Factor GATA-1, subunit A"/>
    <property type="match status" value="1"/>
</dbReference>
<gene>
    <name evidence="3" type="ORF">HMN09_00307000</name>
</gene>
<comment type="caution">
    <text evidence="3">The sequence shown here is derived from an EMBL/GenBank/DDBJ whole genome shotgun (WGS) entry which is preliminary data.</text>
</comment>
<evidence type="ECO:0000313" key="3">
    <source>
        <dbReference type="EMBL" id="KAF7319663.1"/>
    </source>
</evidence>
<dbReference type="GO" id="GO:0006355">
    <property type="term" value="P:regulation of DNA-templated transcription"/>
    <property type="evidence" value="ECO:0007669"/>
    <property type="project" value="InterPro"/>
</dbReference>
<dbReference type="SMART" id="SM00401">
    <property type="entry name" value="ZnF_GATA"/>
    <property type="match status" value="1"/>
</dbReference>
<evidence type="ECO:0000259" key="2">
    <source>
        <dbReference type="SMART" id="SM00401"/>
    </source>
</evidence>
<dbReference type="AlphaFoldDB" id="A0A8H6TJ04"/>